<dbReference type="SUPFAM" id="SSF51445">
    <property type="entry name" value="(Trans)glycosidases"/>
    <property type="match status" value="1"/>
</dbReference>
<protein>
    <recommendedName>
        <fullName evidence="3">beta-glucosidase</fullName>
        <ecNumber evidence="3">3.2.1.21</ecNumber>
    </recommendedName>
</protein>
<evidence type="ECO:0000259" key="7">
    <source>
        <dbReference type="Pfam" id="PF00933"/>
    </source>
</evidence>
<keyword evidence="6" id="KW-0326">Glycosidase</keyword>
<keyword evidence="4" id="KW-0732">Signal</keyword>
<keyword evidence="5" id="KW-0378">Hydrolase</keyword>
<evidence type="ECO:0000256" key="1">
    <source>
        <dbReference type="ARBA" id="ARBA00000448"/>
    </source>
</evidence>
<dbReference type="InterPro" id="IPR001764">
    <property type="entry name" value="Glyco_hydro_3_N"/>
</dbReference>
<accession>A0A7R7IDT6</accession>
<dbReference type="SUPFAM" id="SSF52279">
    <property type="entry name" value="Beta-D-glucan exohydrolase, C-terminal domain"/>
    <property type="match status" value="1"/>
</dbReference>
<dbReference type="EMBL" id="AP024169">
    <property type="protein sequence ID" value="BCN30353.1"/>
    <property type="molecule type" value="Genomic_DNA"/>
</dbReference>
<dbReference type="Gene3D" id="3.20.20.300">
    <property type="entry name" value="Glycoside hydrolase, family 3, N-terminal domain"/>
    <property type="match status" value="1"/>
</dbReference>
<dbReference type="GO" id="GO:0008422">
    <property type="term" value="F:beta-glucosidase activity"/>
    <property type="evidence" value="ECO:0007669"/>
    <property type="project" value="UniProtKB-EC"/>
</dbReference>
<dbReference type="InterPro" id="IPR051915">
    <property type="entry name" value="Cellulose_Degrad_GH3"/>
</dbReference>
<dbReference type="KEGG" id="ahb:bsdtb5_16480"/>
<keyword evidence="10" id="KW-1185">Reference proteome</keyword>
<evidence type="ECO:0000256" key="4">
    <source>
        <dbReference type="ARBA" id="ARBA00022729"/>
    </source>
</evidence>
<dbReference type="InterPro" id="IPR036962">
    <property type="entry name" value="Glyco_hydro_3_N_sf"/>
</dbReference>
<dbReference type="Gene3D" id="3.40.50.1700">
    <property type="entry name" value="Glycoside hydrolase family 3 C-terminal domain"/>
    <property type="match status" value="1"/>
</dbReference>
<proteinExistence type="inferred from homology"/>
<dbReference type="InterPro" id="IPR036881">
    <property type="entry name" value="Glyco_hydro_3_C_sf"/>
</dbReference>
<name>A0A7R7IDT6_9FIRM</name>
<dbReference type="GO" id="GO:0009251">
    <property type="term" value="P:glucan catabolic process"/>
    <property type="evidence" value="ECO:0007669"/>
    <property type="project" value="TreeGrafter"/>
</dbReference>
<dbReference type="InterPro" id="IPR002772">
    <property type="entry name" value="Glyco_hydro_3_C"/>
</dbReference>
<feature type="domain" description="Glycoside hydrolase family 3 C-terminal" evidence="8">
    <location>
        <begin position="427"/>
        <end position="614"/>
    </location>
</feature>
<reference evidence="9 10" key="1">
    <citation type="submission" date="2020-11" db="EMBL/GenBank/DDBJ databases">
        <title>Draft genome sequencing of a Lachnospiraceae strain isolated from anoxic soil subjected to BSD treatment.</title>
        <authorList>
            <person name="Uek A."/>
            <person name="Tonouchi A."/>
        </authorList>
    </citation>
    <scope>NUCLEOTIDE SEQUENCE [LARGE SCALE GENOMIC DNA]</scope>
    <source>
        <strain evidence="9 10">TB5</strain>
    </source>
</reference>
<feature type="domain" description="Glycoside hydrolase family 3 N-terminal" evidence="7">
    <location>
        <begin position="81"/>
        <end position="390"/>
    </location>
</feature>
<dbReference type="PROSITE" id="PS51257">
    <property type="entry name" value="PROKAR_LIPOPROTEIN"/>
    <property type="match status" value="1"/>
</dbReference>
<evidence type="ECO:0000256" key="3">
    <source>
        <dbReference type="ARBA" id="ARBA00012744"/>
    </source>
</evidence>
<dbReference type="Pfam" id="PF01915">
    <property type="entry name" value="Glyco_hydro_3_C"/>
    <property type="match status" value="1"/>
</dbReference>
<dbReference type="EC" id="3.2.1.21" evidence="3"/>
<organism evidence="9 10">
    <name type="scientific">Anaeromicropila herbilytica</name>
    <dbReference type="NCBI Taxonomy" id="2785025"/>
    <lineage>
        <taxon>Bacteria</taxon>
        <taxon>Bacillati</taxon>
        <taxon>Bacillota</taxon>
        <taxon>Clostridia</taxon>
        <taxon>Lachnospirales</taxon>
        <taxon>Lachnospiraceae</taxon>
        <taxon>Anaeromicropila</taxon>
    </lineage>
</organism>
<evidence type="ECO:0000256" key="5">
    <source>
        <dbReference type="ARBA" id="ARBA00022801"/>
    </source>
</evidence>
<evidence type="ECO:0000313" key="9">
    <source>
        <dbReference type="EMBL" id="BCN30353.1"/>
    </source>
</evidence>
<evidence type="ECO:0000313" key="10">
    <source>
        <dbReference type="Proteomes" id="UP000595897"/>
    </source>
</evidence>
<evidence type="ECO:0000256" key="2">
    <source>
        <dbReference type="ARBA" id="ARBA00005336"/>
    </source>
</evidence>
<dbReference type="RefSeq" id="WP_271715579.1">
    <property type="nucleotide sequence ID" value="NZ_AP024169.1"/>
</dbReference>
<dbReference type="InterPro" id="IPR017853">
    <property type="entry name" value="GH"/>
</dbReference>
<dbReference type="AlphaFoldDB" id="A0A7R7IDT6"/>
<dbReference type="PANTHER" id="PTHR30620">
    <property type="entry name" value="PERIPLASMIC BETA-GLUCOSIDASE-RELATED"/>
    <property type="match status" value="1"/>
</dbReference>
<evidence type="ECO:0000256" key="6">
    <source>
        <dbReference type="ARBA" id="ARBA00023295"/>
    </source>
</evidence>
<comment type="catalytic activity">
    <reaction evidence="1">
        <text>Hydrolysis of terminal, non-reducing beta-D-glucosyl residues with release of beta-D-glucose.</text>
        <dbReference type="EC" id="3.2.1.21"/>
    </reaction>
</comment>
<dbReference type="Proteomes" id="UP000595897">
    <property type="component" value="Chromosome"/>
</dbReference>
<comment type="similarity">
    <text evidence="2">Belongs to the glycosyl hydrolase 3 family.</text>
</comment>
<evidence type="ECO:0000259" key="8">
    <source>
        <dbReference type="Pfam" id="PF01915"/>
    </source>
</evidence>
<dbReference type="Pfam" id="PF00933">
    <property type="entry name" value="Glyco_hydro_3"/>
    <property type="match status" value="1"/>
</dbReference>
<sequence>MIKKRKSVLYIMIIISLILVACNKSKKQESEHIQNAISLADEEQLESCITDTGSELVKDARYRDSSLSAKERAIDLLSYMTLDEKVGQMIIGESKNNEVESISENQIGGLLEKLSANSNNSADDWLKQNILYQNVASKTRLGIPLFIATEDICGNTIMGPTIFPNCIGLGATDDSKLMEQVGKVVNSELTEAGFNWNIVSVSSYLKDSHPSLSYEGYGQELSLVTNLSNSYLKGFYNKENSYSILSTLSLCFEDGKVTNSKTNIGRTSSYITMEGLTYPYKEAIKHHVKAIYIPNIKMNGKLISTNRDLIMNCLKKTYQFSGIVFTEADIDTVKSFDREKLLKEEINSGIDMLLIKDSYENTKNAIINLVGDGLIRSDRIDEAVTRILTVKFKQGLFDHLKKKVYYPHLIGSSKNRSIAREAVRKSIVLLKNKDHIVNNLKKIKKIAVYGTAAKNISIQCGRLSNNLQNKQEGTTFYQALEKLHNKKIYYSEYGDKAFDADVCIIVVGEELVRIKNGLEYNDKRTTLKLSANNKELIKKVKLENDKKPIILVLYSANPIIMNQEIDMVDSFIAAWLPGTEGEGITDVLFGDYDFTGTLSYPWPKNEGQTEYAFHVGYGLKKSNHKEKQ</sequence>
<dbReference type="PANTHER" id="PTHR30620:SF16">
    <property type="entry name" value="LYSOSOMAL BETA GLUCOSIDASE"/>
    <property type="match status" value="1"/>
</dbReference>
<gene>
    <name evidence="9" type="ORF">bsdtb5_16480</name>
</gene>